<evidence type="ECO:0000259" key="6">
    <source>
        <dbReference type="PROSITE" id="PS50887"/>
    </source>
</evidence>
<dbReference type="Proteomes" id="UP001611383">
    <property type="component" value="Chromosome"/>
</dbReference>
<dbReference type="PANTHER" id="PTHR45138">
    <property type="entry name" value="REGULATORY COMPONENTS OF SENSORY TRANSDUCTION SYSTEM"/>
    <property type="match status" value="1"/>
</dbReference>
<reference evidence="7 8" key="1">
    <citation type="submission" date="2019-08" db="EMBL/GenBank/DDBJ databases">
        <title>Archangium and Cystobacter genomes.</title>
        <authorList>
            <person name="Chen I.-C.K."/>
            <person name="Wielgoss S."/>
        </authorList>
    </citation>
    <scope>NUCLEOTIDE SEQUENCE [LARGE SCALE GENOMIC DNA]</scope>
    <source>
        <strain evidence="7 8">Cbm 6</strain>
    </source>
</reference>
<dbReference type="EC" id="2.7.7.65" evidence="1"/>
<keyword evidence="8" id="KW-1185">Reference proteome</keyword>
<dbReference type="NCBIfam" id="TIGR00254">
    <property type="entry name" value="GGDEF"/>
    <property type="match status" value="1"/>
</dbReference>
<feature type="modified residue" description="4-aspartylphosphate" evidence="3">
    <location>
        <position position="75"/>
    </location>
</feature>
<evidence type="ECO:0000256" key="4">
    <source>
        <dbReference type="SAM" id="Coils"/>
    </source>
</evidence>
<dbReference type="Pfam" id="PF00072">
    <property type="entry name" value="Response_reg"/>
    <property type="match status" value="1"/>
</dbReference>
<dbReference type="Gene3D" id="3.40.50.2300">
    <property type="match status" value="1"/>
</dbReference>
<comment type="catalytic activity">
    <reaction evidence="2">
        <text>2 GTP = 3',3'-c-di-GMP + 2 diphosphate</text>
        <dbReference type="Rhea" id="RHEA:24898"/>
        <dbReference type="ChEBI" id="CHEBI:33019"/>
        <dbReference type="ChEBI" id="CHEBI:37565"/>
        <dbReference type="ChEBI" id="CHEBI:58805"/>
        <dbReference type="EC" id="2.7.7.65"/>
    </reaction>
</comment>
<gene>
    <name evidence="7" type="ORF">F0U60_13280</name>
</gene>
<sequence length="351" mass="39319">MADDSIRKMGEAPRRTLATPALADRTILLVDDDPANIQHVREGLASHGYRFREAHDGTEALRSIREVRPDLIIMDVEMPRLGGVEVCRIIKANGGEGGFGFIPVILVTARQAAGKVEGLELGADDYLVKPFDMLELSARVKSMLRLKVLQDALVEKNRELDRANKELAQKREELLALTRIDALTGLYNRRYFEERLTEEFIRSTRYRSPLSLVMLDIDHFKKLNDNYGHPFGDEVLRTVARTVRSKLREVDFVARYGGEEIIALLPETGPKEALGACERVREAIASLQLEHRAQDGTRQQVRCSASLGVASVPAKSILALEELLRVADVCLYEAKGAGRNCVRQHQEEPPE</sequence>
<evidence type="ECO:0000313" key="7">
    <source>
        <dbReference type="EMBL" id="WNG44960.1"/>
    </source>
</evidence>
<evidence type="ECO:0000313" key="8">
    <source>
        <dbReference type="Proteomes" id="UP001611383"/>
    </source>
</evidence>
<dbReference type="SUPFAM" id="SSF55073">
    <property type="entry name" value="Nucleotide cyclase"/>
    <property type="match status" value="1"/>
</dbReference>
<keyword evidence="3" id="KW-0597">Phosphoprotein</keyword>
<dbReference type="SMART" id="SM00448">
    <property type="entry name" value="REC"/>
    <property type="match status" value="1"/>
</dbReference>
<dbReference type="PROSITE" id="PS50887">
    <property type="entry name" value="GGDEF"/>
    <property type="match status" value="1"/>
</dbReference>
<dbReference type="InterPro" id="IPR011006">
    <property type="entry name" value="CheY-like_superfamily"/>
</dbReference>
<evidence type="ECO:0000256" key="2">
    <source>
        <dbReference type="ARBA" id="ARBA00034247"/>
    </source>
</evidence>
<feature type="domain" description="Response regulatory" evidence="5">
    <location>
        <begin position="26"/>
        <end position="144"/>
    </location>
</feature>
<accession>A0ABY9WMX7</accession>
<dbReference type="SUPFAM" id="SSF52172">
    <property type="entry name" value="CheY-like"/>
    <property type="match status" value="1"/>
</dbReference>
<dbReference type="Pfam" id="PF00990">
    <property type="entry name" value="GGDEF"/>
    <property type="match status" value="1"/>
</dbReference>
<dbReference type="CDD" id="cd01949">
    <property type="entry name" value="GGDEF"/>
    <property type="match status" value="1"/>
</dbReference>
<evidence type="ECO:0000259" key="5">
    <source>
        <dbReference type="PROSITE" id="PS50110"/>
    </source>
</evidence>
<dbReference type="InterPro" id="IPR050469">
    <property type="entry name" value="Diguanylate_Cyclase"/>
</dbReference>
<proteinExistence type="predicted"/>
<dbReference type="SMART" id="SM00267">
    <property type="entry name" value="GGDEF"/>
    <property type="match status" value="1"/>
</dbReference>
<protein>
    <recommendedName>
        <fullName evidence="1">diguanylate cyclase</fullName>
        <ecNumber evidence="1">2.7.7.65</ecNumber>
    </recommendedName>
</protein>
<dbReference type="InterPro" id="IPR000160">
    <property type="entry name" value="GGDEF_dom"/>
</dbReference>
<dbReference type="Gene3D" id="6.10.250.690">
    <property type="match status" value="1"/>
</dbReference>
<keyword evidence="4" id="KW-0175">Coiled coil</keyword>
<dbReference type="PANTHER" id="PTHR45138:SF9">
    <property type="entry name" value="DIGUANYLATE CYCLASE DGCM-RELATED"/>
    <property type="match status" value="1"/>
</dbReference>
<dbReference type="InterPro" id="IPR029787">
    <property type="entry name" value="Nucleotide_cyclase"/>
</dbReference>
<evidence type="ECO:0000256" key="3">
    <source>
        <dbReference type="PROSITE-ProRule" id="PRU00169"/>
    </source>
</evidence>
<dbReference type="InterPro" id="IPR001789">
    <property type="entry name" value="Sig_transdc_resp-reg_receiver"/>
</dbReference>
<feature type="domain" description="GGDEF" evidence="6">
    <location>
        <begin position="208"/>
        <end position="347"/>
    </location>
</feature>
<organism evidence="7 8">
    <name type="scientific">Archangium minus</name>
    <dbReference type="NCBI Taxonomy" id="83450"/>
    <lineage>
        <taxon>Bacteria</taxon>
        <taxon>Pseudomonadati</taxon>
        <taxon>Myxococcota</taxon>
        <taxon>Myxococcia</taxon>
        <taxon>Myxococcales</taxon>
        <taxon>Cystobacterineae</taxon>
        <taxon>Archangiaceae</taxon>
        <taxon>Archangium</taxon>
    </lineage>
</organism>
<dbReference type="EMBL" id="CP043494">
    <property type="protein sequence ID" value="WNG44960.1"/>
    <property type="molecule type" value="Genomic_DNA"/>
</dbReference>
<evidence type="ECO:0000256" key="1">
    <source>
        <dbReference type="ARBA" id="ARBA00012528"/>
    </source>
</evidence>
<dbReference type="RefSeq" id="WP_395818814.1">
    <property type="nucleotide sequence ID" value="NZ_CP043494.1"/>
</dbReference>
<name>A0ABY9WMX7_9BACT</name>
<dbReference type="PROSITE" id="PS50110">
    <property type="entry name" value="RESPONSE_REGULATORY"/>
    <property type="match status" value="1"/>
</dbReference>
<dbReference type="Gene3D" id="3.30.70.270">
    <property type="match status" value="1"/>
</dbReference>
<dbReference type="InterPro" id="IPR043128">
    <property type="entry name" value="Rev_trsase/Diguanyl_cyclase"/>
</dbReference>
<feature type="coiled-coil region" evidence="4">
    <location>
        <begin position="146"/>
        <end position="180"/>
    </location>
</feature>